<dbReference type="SUPFAM" id="SSF47729">
    <property type="entry name" value="IHF-like DNA-binding proteins"/>
    <property type="match status" value="1"/>
</dbReference>
<dbReference type="Pfam" id="PF00216">
    <property type="entry name" value="Bac_DNA_binding"/>
    <property type="match status" value="1"/>
</dbReference>
<accession>A0A1N6W315</accession>
<dbReference type="PRINTS" id="PR01727">
    <property type="entry name" value="DNABINDINGHU"/>
</dbReference>
<dbReference type="STRING" id="159291.SAMN05920897_11668"/>
<dbReference type="EMBL" id="FTMS01000016">
    <property type="protein sequence ID" value="SIQ84573.1"/>
    <property type="molecule type" value="Genomic_DNA"/>
</dbReference>
<proteinExistence type="inferred from homology"/>
<comment type="similarity">
    <text evidence="2 4">Belongs to the bacterial histone-like protein family.</text>
</comment>
<dbReference type="GO" id="GO:0003677">
    <property type="term" value="F:DNA binding"/>
    <property type="evidence" value="ECO:0007669"/>
    <property type="project" value="UniProtKB-KW"/>
</dbReference>
<dbReference type="GO" id="GO:0005829">
    <property type="term" value="C:cytosol"/>
    <property type="evidence" value="ECO:0007669"/>
    <property type="project" value="TreeGrafter"/>
</dbReference>
<dbReference type="Proteomes" id="UP000186400">
    <property type="component" value="Unassembled WGS sequence"/>
</dbReference>
<gene>
    <name evidence="5" type="ORF">SAMN05920897_11668</name>
</gene>
<dbReference type="PROSITE" id="PS00045">
    <property type="entry name" value="HISTONE_LIKE"/>
    <property type="match status" value="1"/>
</dbReference>
<dbReference type="CDD" id="cd13836">
    <property type="entry name" value="IHF_B"/>
    <property type="match status" value="1"/>
</dbReference>
<keyword evidence="3" id="KW-0238">DNA-binding</keyword>
<dbReference type="Gene3D" id="4.10.520.10">
    <property type="entry name" value="IHF-like DNA-binding proteins"/>
    <property type="match status" value="1"/>
</dbReference>
<evidence type="ECO:0000256" key="3">
    <source>
        <dbReference type="ARBA" id="ARBA00023125"/>
    </source>
</evidence>
<evidence type="ECO:0000313" key="6">
    <source>
        <dbReference type="Proteomes" id="UP000186400"/>
    </source>
</evidence>
<dbReference type="SMART" id="SM00411">
    <property type="entry name" value="BHL"/>
    <property type="match status" value="1"/>
</dbReference>
<dbReference type="InterPro" id="IPR020816">
    <property type="entry name" value="Histone-like_DNA-bd_CS"/>
</dbReference>
<dbReference type="PANTHER" id="PTHR33175:SF2">
    <property type="entry name" value="INTEGRATION HOST FACTOR SUBUNIT ALPHA"/>
    <property type="match status" value="1"/>
</dbReference>
<sequence>MADSKVTKAEIVERISETVDVSKKDIHSIIDAFFGEVKTALVSDKVIEFRGFGTFEIRTRKGRQHARNPKTGEPVAVKNHGVVIFRPGKELKEASWPLRS</sequence>
<keyword evidence="6" id="KW-1185">Reference proteome</keyword>
<dbReference type="RefSeq" id="WP_076489545.1">
    <property type="nucleotide sequence ID" value="NZ_FTMS01000016.1"/>
</dbReference>
<comment type="function">
    <text evidence="1">Histone-like DNA-binding protein which is capable of wrapping DNA to stabilize it, and thus to prevent its denaturation under extreme environmental conditions.</text>
</comment>
<dbReference type="GO" id="GO:0030527">
    <property type="term" value="F:structural constituent of chromatin"/>
    <property type="evidence" value="ECO:0007669"/>
    <property type="project" value="InterPro"/>
</dbReference>
<evidence type="ECO:0000256" key="4">
    <source>
        <dbReference type="RuleBase" id="RU003939"/>
    </source>
</evidence>
<evidence type="ECO:0000313" key="5">
    <source>
        <dbReference type="EMBL" id="SIQ84573.1"/>
    </source>
</evidence>
<organism evidence="5 6">
    <name type="scientific">Alkalispirochaeta americana</name>
    <dbReference type="NCBI Taxonomy" id="159291"/>
    <lineage>
        <taxon>Bacteria</taxon>
        <taxon>Pseudomonadati</taxon>
        <taxon>Spirochaetota</taxon>
        <taxon>Spirochaetia</taxon>
        <taxon>Spirochaetales</taxon>
        <taxon>Spirochaetaceae</taxon>
        <taxon>Alkalispirochaeta</taxon>
    </lineage>
</organism>
<reference evidence="5 6" key="1">
    <citation type="submission" date="2017-01" db="EMBL/GenBank/DDBJ databases">
        <authorList>
            <person name="Mah S.A."/>
            <person name="Swanson W.J."/>
            <person name="Moy G.W."/>
            <person name="Vacquier V.D."/>
        </authorList>
    </citation>
    <scope>NUCLEOTIDE SEQUENCE [LARGE SCALE GENOMIC DNA]</scope>
    <source>
        <strain evidence="5 6">ASpG1</strain>
    </source>
</reference>
<dbReference type="AlphaFoldDB" id="A0A1N6W315"/>
<dbReference type="InterPro" id="IPR000119">
    <property type="entry name" value="Hist_DNA-bd"/>
</dbReference>
<evidence type="ECO:0000256" key="1">
    <source>
        <dbReference type="ARBA" id="ARBA00003819"/>
    </source>
</evidence>
<dbReference type="OrthoDB" id="9799835at2"/>
<dbReference type="InterPro" id="IPR010992">
    <property type="entry name" value="IHF-like_DNA-bd_dom_sf"/>
</dbReference>
<protein>
    <submittedName>
        <fullName evidence="5">Integration host factor subunit beta</fullName>
    </submittedName>
</protein>
<evidence type="ECO:0000256" key="2">
    <source>
        <dbReference type="ARBA" id="ARBA00010529"/>
    </source>
</evidence>
<dbReference type="PANTHER" id="PTHR33175">
    <property type="entry name" value="DNA-BINDING PROTEIN HU"/>
    <property type="match status" value="1"/>
</dbReference>
<name>A0A1N6W315_9SPIO</name>